<proteinExistence type="predicted"/>
<accession>A0ACB9ZV29</accession>
<gene>
    <name evidence="1" type="ORF">M9H77_37126</name>
</gene>
<protein>
    <submittedName>
        <fullName evidence="1">Uncharacterized protein</fullName>
    </submittedName>
</protein>
<dbReference type="Proteomes" id="UP001060085">
    <property type="component" value="Linkage Group LG08"/>
</dbReference>
<evidence type="ECO:0000313" key="2">
    <source>
        <dbReference type="Proteomes" id="UP001060085"/>
    </source>
</evidence>
<evidence type="ECO:0000313" key="1">
    <source>
        <dbReference type="EMBL" id="KAI5651121.1"/>
    </source>
</evidence>
<reference evidence="2" key="1">
    <citation type="journal article" date="2023" name="Nat. Plants">
        <title>Single-cell RNA sequencing provides a high-resolution roadmap for understanding the multicellular compartmentation of specialized metabolism.</title>
        <authorList>
            <person name="Sun S."/>
            <person name="Shen X."/>
            <person name="Li Y."/>
            <person name="Li Y."/>
            <person name="Wang S."/>
            <person name="Li R."/>
            <person name="Zhang H."/>
            <person name="Shen G."/>
            <person name="Guo B."/>
            <person name="Wei J."/>
            <person name="Xu J."/>
            <person name="St-Pierre B."/>
            <person name="Chen S."/>
            <person name="Sun C."/>
        </authorList>
    </citation>
    <scope>NUCLEOTIDE SEQUENCE [LARGE SCALE GENOMIC DNA]</scope>
</reference>
<keyword evidence="2" id="KW-1185">Reference proteome</keyword>
<name>A0ACB9ZV29_CATRO</name>
<comment type="caution">
    <text evidence="1">The sequence shown here is derived from an EMBL/GenBank/DDBJ whole genome shotgun (WGS) entry which is preliminary data.</text>
</comment>
<dbReference type="EMBL" id="CM044708">
    <property type="protein sequence ID" value="KAI5651121.1"/>
    <property type="molecule type" value="Genomic_DNA"/>
</dbReference>
<sequence length="1167" mass="129842">MDILFAQIQADLRSNDALRQSGALLQALQQSAAGRDISVIAKSAVEEIVASPASAISKKLAFDLIRSTRLTADLWETVCTGIRNDLDFPDPDVTAAAVSILAAIPSYRLGKLIADCNKEITSCFDSPSDNLRFSITETLGCILARDDLVTLCENNINLLDRISNWWTRIAQNMLDKSDAVSKVAFESLARLFQEFESKRMSRLAGDKLVDSENSVAIRSDWVSSMVEFVWKKRNSLMARSLVLPVESFRATVYPLVYAVKAVASGSIEVIKKLSRSSKSGNATTLDSGNAERLVGVSDVVSHLAPFLASSLEPALIFEVGINMLYLADVPGGKPEWASASIIAILTLWDRQEFSSARESIVRAVVTNLHLLDLSMQVSLFKRLLLMVRNLRAESDRMHALACISRTALCVDLFAKESVRRGQKPLPGTDIASLFEDVRVRDDLNSITSKTLFREELVAMLVESCFQLSLPLPEQTNSGMESRVIGALAYGTGYGALNWTEPSLEVVEVCRPCVRWDCEGRSYAIDCYLKLLVRLCHIYDTRGGVKKVKDGASQDQILNETRLQNLQRDLVRDLREVNTPRILARLIWAIAEHIDLEGLDPLLADDPEDPLNIIISNIHKVLFNVDSSASTTNRLLDVQAVLLCAQRLGSRNARAAQLITKELEEFRTSSVADSVNKHQCRLILQRIKYASSHPDSKWAGVSEARGDYPFSHHKLTVQFYEASAAQDRKLEGLVHKALLELWRPDPHELTLLLSKGLDSSLLKVPPNAYTLTGSSDPCYVEAYHLSDPNDGRISLHLKVLNLTEIELNRVDIRVGLTGGLYFMDGSPQAVRQLRNLNSQEPVLCSVTVGVSHFEQCALWVQVLYYPFHGSDAGDYEGDYSEVDAQIMRQKKTLRPELGEPVILRCQPYKIPLTELLLPHKISPVEFFRLWPSLPAVAEYTGTYTYEGSGFKATAAQQYGESPFLSGLKSLSSKPFHRVCSHIIRTVAGFQLCFAAKTWYGGFLGLMIFGASEVSRNVDLGDETTTMMCKFVVRASDSSITKEIGSDPQGWLDDLTDGGVEYMPEDEVKVAAAERLRISMERIALLKAAQPRKPAKSEKEDEQEESEEEKEDEDDTTKEENGKEDGKKKKKGPTTLFKLTPEEVEHRALQVAVLQEWHTLCKDRSTQVN</sequence>
<organism evidence="1 2">
    <name type="scientific">Catharanthus roseus</name>
    <name type="common">Madagascar periwinkle</name>
    <name type="synonym">Vinca rosea</name>
    <dbReference type="NCBI Taxonomy" id="4058"/>
    <lineage>
        <taxon>Eukaryota</taxon>
        <taxon>Viridiplantae</taxon>
        <taxon>Streptophyta</taxon>
        <taxon>Embryophyta</taxon>
        <taxon>Tracheophyta</taxon>
        <taxon>Spermatophyta</taxon>
        <taxon>Magnoliopsida</taxon>
        <taxon>eudicotyledons</taxon>
        <taxon>Gunneridae</taxon>
        <taxon>Pentapetalae</taxon>
        <taxon>asterids</taxon>
        <taxon>lamiids</taxon>
        <taxon>Gentianales</taxon>
        <taxon>Apocynaceae</taxon>
        <taxon>Rauvolfioideae</taxon>
        <taxon>Vinceae</taxon>
        <taxon>Catharanthinae</taxon>
        <taxon>Catharanthus</taxon>
    </lineage>
</organism>